<dbReference type="GO" id="GO:0016567">
    <property type="term" value="P:protein ubiquitination"/>
    <property type="evidence" value="ECO:0007669"/>
    <property type="project" value="TreeGrafter"/>
</dbReference>
<reference evidence="2" key="1">
    <citation type="submission" date="2022-11" db="UniProtKB">
        <authorList>
            <consortium name="WormBaseParasite"/>
        </authorList>
    </citation>
    <scope>IDENTIFICATION</scope>
</reference>
<dbReference type="AlphaFoldDB" id="A0A915Q1B5"/>
<dbReference type="PANTHER" id="PTHR14205">
    <property type="entry name" value="WD-REPEAT PROTEIN"/>
    <property type="match status" value="1"/>
</dbReference>
<sequence>MTEALSLMYGIDLPTRSIVGLPAEQERTLFLVGTLSLKQDNQVCLLEVDDDWLQITKRSFNHPAGEIWYLSSSPVDSGIISTCYLACKYALFLESESTMIVLKSDKRLMSMSLLTI</sequence>
<protein>
    <submittedName>
        <fullName evidence="2">F-box associated domain-containing protein</fullName>
    </submittedName>
</protein>
<evidence type="ECO:0000313" key="2">
    <source>
        <dbReference type="WBParaSite" id="sdigi.contig723.g9597.t1"/>
    </source>
</evidence>
<proteinExistence type="predicted"/>
<name>A0A915Q1B5_9BILA</name>
<dbReference type="InterPro" id="IPR040323">
    <property type="entry name" value="EIPR1"/>
</dbReference>
<evidence type="ECO:0000313" key="1">
    <source>
        <dbReference type="Proteomes" id="UP000887581"/>
    </source>
</evidence>
<organism evidence="1 2">
    <name type="scientific">Setaria digitata</name>
    <dbReference type="NCBI Taxonomy" id="48799"/>
    <lineage>
        <taxon>Eukaryota</taxon>
        <taxon>Metazoa</taxon>
        <taxon>Ecdysozoa</taxon>
        <taxon>Nematoda</taxon>
        <taxon>Chromadorea</taxon>
        <taxon>Rhabditida</taxon>
        <taxon>Spirurina</taxon>
        <taxon>Spiruromorpha</taxon>
        <taxon>Filarioidea</taxon>
        <taxon>Setariidae</taxon>
        <taxon>Setaria</taxon>
    </lineage>
</organism>
<accession>A0A915Q1B5</accession>
<keyword evidence="1" id="KW-1185">Reference proteome</keyword>
<dbReference type="WBParaSite" id="sdigi.contig723.g9597.t1">
    <property type="protein sequence ID" value="sdigi.contig723.g9597.t1"/>
    <property type="gene ID" value="sdigi.contig723.g9597"/>
</dbReference>
<dbReference type="PANTHER" id="PTHR14205:SF15">
    <property type="entry name" value="EARP AND GARP COMPLEX-INTERACTING PROTEIN 1"/>
    <property type="match status" value="1"/>
</dbReference>
<dbReference type="Proteomes" id="UP000887581">
    <property type="component" value="Unplaced"/>
</dbReference>